<protein>
    <recommendedName>
        <fullName evidence="4">Lipocalin-like domain-containing protein</fullName>
    </recommendedName>
</protein>
<dbReference type="Proteomes" id="UP000322327">
    <property type="component" value="Unassembled WGS sequence"/>
</dbReference>
<accession>A0A5C8G0M1</accession>
<reference evidence="2 3" key="1">
    <citation type="journal article" date="1992" name="Lakartidningen">
        <title>[Penicillin V and not amoxicillin is the first choice preparation in acute otitis].</title>
        <authorList>
            <person name="Kamme C."/>
            <person name="Lundgren K."/>
            <person name="Prellner K."/>
        </authorList>
    </citation>
    <scope>NUCLEOTIDE SEQUENCE [LARGE SCALE GENOMIC DNA]</scope>
    <source>
        <strain evidence="2 3">PC3053II</strain>
    </source>
</reference>
<feature type="signal peptide" evidence="1">
    <location>
        <begin position="1"/>
        <end position="23"/>
    </location>
</feature>
<evidence type="ECO:0000313" key="3">
    <source>
        <dbReference type="Proteomes" id="UP000322327"/>
    </source>
</evidence>
<dbReference type="RefSeq" id="WP_147531236.1">
    <property type="nucleotide sequence ID" value="NZ_SAYI01000018.1"/>
</dbReference>
<dbReference type="AlphaFoldDB" id="A0A5C8G0M1"/>
<sequence>MKNIKTILIAVLSFMLLFSVSCKNEDKTGGGGSGGDYSVPTATGDPATDLINAIYKGTLNRTAQEGDPDYGNQGTTFNDFTLSIANNSLTVTSLFNTLNKVQILKSGNEYSANGESSVDGASYKEYIKFTVSGDTITVVEYVMAVSGGAGSVRETYKGTLNKSQN</sequence>
<name>A0A5C8G0M1_9SPIR</name>
<dbReference type="PROSITE" id="PS51257">
    <property type="entry name" value="PROKAR_LIPOPROTEIN"/>
    <property type="match status" value="1"/>
</dbReference>
<keyword evidence="1" id="KW-0732">Signal</keyword>
<proteinExistence type="predicted"/>
<feature type="chain" id="PRO_5022901368" description="Lipocalin-like domain-containing protein" evidence="1">
    <location>
        <begin position="24"/>
        <end position="165"/>
    </location>
</feature>
<evidence type="ECO:0000256" key="1">
    <source>
        <dbReference type="SAM" id="SignalP"/>
    </source>
</evidence>
<comment type="caution">
    <text evidence="2">The sequence shown here is derived from an EMBL/GenBank/DDBJ whole genome shotgun (WGS) entry which is preliminary data.</text>
</comment>
<evidence type="ECO:0000313" key="2">
    <source>
        <dbReference type="EMBL" id="TXJ55506.1"/>
    </source>
</evidence>
<organism evidence="2 3">
    <name type="scientific">Brachyspira aalborgi</name>
    <dbReference type="NCBI Taxonomy" id="29522"/>
    <lineage>
        <taxon>Bacteria</taxon>
        <taxon>Pseudomonadati</taxon>
        <taxon>Spirochaetota</taxon>
        <taxon>Spirochaetia</taxon>
        <taxon>Brachyspirales</taxon>
        <taxon>Brachyspiraceae</taxon>
        <taxon>Brachyspira</taxon>
    </lineage>
</organism>
<dbReference type="EMBL" id="SAYI01000018">
    <property type="protein sequence ID" value="TXJ55506.1"/>
    <property type="molecule type" value="Genomic_DNA"/>
</dbReference>
<gene>
    <name evidence="2" type="ORF">EPJ76_07940</name>
</gene>
<evidence type="ECO:0008006" key="4">
    <source>
        <dbReference type="Google" id="ProtNLM"/>
    </source>
</evidence>